<reference evidence="5" key="1">
    <citation type="submission" date="2020-04" db="EMBL/GenBank/DDBJ databases">
        <authorList>
            <person name="Zhang T."/>
        </authorList>
    </citation>
    <scope>NUCLEOTIDE SEQUENCE</scope>
    <source>
        <strain evidence="5">HKST-UBA01</strain>
    </source>
</reference>
<protein>
    <recommendedName>
        <fullName evidence="4">Trigger factor C-terminal domain-containing protein</fullName>
    </recommendedName>
</protein>
<dbReference type="SUPFAM" id="SSF109998">
    <property type="entry name" value="Triger factor/SurA peptide-binding domain-like"/>
    <property type="match status" value="1"/>
</dbReference>
<evidence type="ECO:0000256" key="3">
    <source>
        <dbReference type="SAM" id="MobiDB-lite"/>
    </source>
</evidence>
<keyword evidence="1" id="KW-0697">Rotamase</keyword>
<dbReference type="GO" id="GO:0003755">
    <property type="term" value="F:peptidyl-prolyl cis-trans isomerase activity"/>
    <property type="evidence" value="ECO:0007669"/>
    <property type="project" value="UniProtKB-KW"/>
</dbReference>
<organism evidence="5 6">
    <name type="scientific">candidate division WWE3 bacterium</name>
    <dbReference type="NCBI Taxonomy" id="2053526"/>
    <lineage>
        <taxon>Bacteria</taxon>
        <taxon>Katanobacteria</taxon>
    </lineage>
</organism>
<proteinExistence type="predicted"/>
<evidence type="ECO:0000256" key="1">
    <source>
        <dbReference type="ARBA" id="ARBA00023110"/>
    </source>
</evidence>
<keyword evidence="2" id="KW-0413">Isomerase</keyword>
<dbReference type="Pfam" id="PF05698">
    <property type="entry name" value="Trigger_C"/>
    <property type="match status" value="1"/>
</dbReference>
<name>A0A955LHN3_UNCKA</name>
<sequence>LGASNMDDLRLKLHSNLILEKTYEAGNKFTQDVLDTLYKKTTVSLPNKLIHDDLEKRKQKKAEDLEKIGLDLEGFAKQQKMTLEELENKWLEDIEKEYTLEFAIAEIGEKENVTVSDEEVDSEINASKSSETMQLFQDPHRKEHLRYLMRRDKVIGKIVEMNFPELEKDSDKEEQKPKKKTKKS</sequence>
<dbReference type="GO" id="GO:0015031">
    <property type="term" value="P:protein transport"/>
    <property type="evidence" value="ECO:0007669"/>
    <property type="project" value="InterPro"/>
</dbReference>
<comment type="caution">
    <text evidence="5">The sequence shown here is derived from an EMBL/GenBank/DDBJ whole genome shotgun (WGS) entry which is preliminary data.</text>
</comment>
<feature type="domain" description="Trigger factor C-terminal" evidence="4">
    <location>
        <begin position="6"/>
        <end position="160"/>
    </location>
</feature>
<feature type="non-terminal residue" evidence="5">
    <location>
        <position position="1"/>
    </location>
</feature>
<evidence type="ECO:0000259" key="4">
    <source>
        <dbReference type="Pfam" id="PF05698"/>
    </source>
</evidence>
<dbReference type="InterPro" id="IPR027304">
    <property type="entry name" value="Trigger_fact/SurA_dom_sf"/>
</dbReference>
<dbReference type="Gene3D" id="1.10.3120.10">
    <property type="entry name" value="Trigger factor, C-terminal domain"/>
    <property type="match status" value="1"/>
</dbReference>
<dbReference type="AlphaFoldDB" id="A0A955LHN3"/>
<feature type="compositionally biased region" description="Basic and acidic residues" evidence="3">
    <location>
        <begin position="165"/>
        <end position="176"/>
    </location>
</feature>
<evidence type="ECO:0000256" key="2">
    <source>
        <dbReference type="ARBA" id="ARBA00023235"/>
    </source>
</evidence>
<dbReference type="EMBL" id="JAGQKX010000129">
    <property type="protein sequence ID" value="MCA9390556.1"/>
    <property type="molecule type" value="Genomic_DNA"/>
</dbReference>
<evidence type="ECO:0000313" key="6">
    <source>
        <dbReference type="Proteomes" id="UP000701698"/>
    </source>
</evidence>
<feature type="region of interest" description="Disordered" evidence="3">
    <location>
        <begin position="164"/>
        <end position="184"/>
    </location>
</feature>
<dbReference type="InterPro" id="IPR037041">
    <property type="entry name" value="Trigger_fac_C_sf"/>
</dbReference>
<dbReference type="Proteomes" id="UP000701698">
    <property type="component" value="Unassembled WGS sequence"/>
</dbReference>
<evidence type="ECO:0000313" key="5">
    <source>
        <dbReference type="EMBL" id="MCA9390556.1"/>
    </source>
</evidence>
<accession>A0A955LHN3</accession>
<reference evidence="5" key="2">
    <citation type="journal article" date="2021" name="Microbiome">
        <title>Successional dynamics and alternative stable states in a saline activated sludge microbial community over 9 years.</title>
        <authorList>
            <person name="Wang Y."/>
            <person name="Ye J."/>
            <person name="Ju F."/>
            <person name="Liu L."/>
            <person name="Boyd J.A."/>
            <person name="Deng Y."/>
            <person name="Parks D.H."/>
            <person name="Jiang X."/>
            <person name="Yin X."/>
            <person name="Woodcroft B.J."/>
            <person name="Tyson G.W."/>
            <person name="Hugenholtz P."/>
            <person name="Polz M.F."/>
            <person name="Zhang T."/>
        </authorList>
    </citation>
    <scope>NUCLEOTIDE SEQUENCE</scope>
    <source>
        <strain evidence="5">HKST-UBA01</strain>
    </source>
</reference>
<dbReference type="GO" id="GO:0006457">
    <property type="term" value="P:protein folding"/>
    <property type="evidence" value="ECO:0007669"/>
    <property type="project" value="InterPro"/>
</dbReference>
<gene>
    <name evidence="5" type="ORF">KC571_04075</name>
</gene>
<dbReference type="InterPro" id="IPR008880">
    <property type="entry name" value="Trigger_fac_C"/>
</dbReference>